<evidence type="ECO:0000313" key="2">
    <source>
        <dbReference type="Proteomes" id="UP000821865"/>
    </source>
</evidence>
<dbReference type="Proteomes" id="UP000821865">
    <property type="component" value="Chromosome 8"/>
</dbReference>
<sequence>MAQSSSLVTASWQYYVPLLLASPLALLVVLKLWRRYRARNACLRHQHFVITGGSSGIGRALARAVVRRGANVTLIARNADRLEEAKIELLEEASSPEQAVHTLSADLATSKAGEAVLTRGIEEAEQVCGPVDYLVNCAGSAVSLRFDETPLAEFQRMMEASAVNYLSAVHATRVVLSGMKQRGSGSISFVSSVAGLMGLYGYTAYSPAKFALVGLAQSLRMEVKHRGIHVMVAFPPDTDTPGFAEEERTKPIETKLISAAGGLWSADVVASSLLQDVLEGNVTSALGLDGCTMTMLCAGMMPPNSVLEVVVQALTMGTLRIMGCLYLSHFYRLVARCAANREGSKKGS</sequence>
<gene>
    <name evidence="1" type="ORF">HPB49_007208</name>
</gene>
<evidence type="ECO:0000313" key="1">
    <source>
        <dbReference type="EMBL" id="KAH7937012.1"/>
    </source>
</evidence>
<name>A0ACB8C802_DERSI</name>
<dbReference type="EMBL" id="CM023477">
    <property type="protein sequence ID" value="KAH7937012.1"/>
    <property type="molecule type" value="Genomic_DNA"/>
</dbReference>
<accession>A0ACB8C802</accession>
<reference evidence="1" key="1">
    <citation type="submission" date="2020-05" db="EMBL/GenBank/DDBJ databases">
        <title>Large-scale comparative analyses of tick genomes elucidate their genetic diversity and vector capacities.</title>
        <authorList>
            <person name="Jia N."/>
            <person name="Wang J."/>
            <person name="Shi W."/>
            <person name="Du L."/>
            <person name="Sun Y."/>
            <person name="Zhan W."/>
            <person name="Jiang J."/>
            <person name="Wang Q."/>
            <person name="Zhang B."/>
            <person name="Ji P."/>
            <person name="Sakyi L.B."/>
            <person name="Cui X."/>
            <person name="Yuan T."/>
            <person name="Jiang B."/>
            <person name="Yang W."/>
            <person name="Lam T.T.-Y."/>
            <person name="Chang Q."/>
            <person name="Ding S."/>
            <person name="Wang X."/>
            <person name="Zhu J."/>
            <person name="Ruan X."/>
            <person name="Zhao L."/>
            <person name="Wei J."/>
            <person name="Que T."/>
            <person name="Du C."/>
            <person name="Cheng J."/>
            <person name="Dai P."/>
            <person name="Han X."/>
            <person name="Huang E."/>
            <person name="Gao Y."/>
            <person name="Liu J."/>
            <person name="Shao H."/>
            <person name="Ye R."/>
            <person name="Li L."/>
            <person name="Wei W."/>
            <person name="Wang X."/>
            <person name="Wang C."/>
            <person name="Yang T."/>
            <person name="Huo Q."/>
            <person name="Li W."/>
            <person name="Guo W."/>
            <person name="Chen H."/>
            <person name="Zhou L."/>
            <person name="Ni X."/>
            <person name="Tian J."/>
            <person name="Zhou Y."/>
            <person name="Sheng Y."/>
            <person name="Liu T."/>
            <person name="Pan Y."/>
            <person name="Xia L."/>
            <person name="Li J."/>
            <person name="Zhao F."/>
            <person name="Cao W."/>
        </authorList>
    </citation>
    <scope>NUCLEOTIDE SEQUENCE</scope>
    <source>
        <strain evidence="1">Dsil-2018</strain>
    </source>
</reference>
<keyword evidence="2" id="KW-1185">Reference proteome</keyword>
<organism evidence="1 2">
    <name type="scientific">Dermacentor silvarum</name>
    <name type="common">Tick</name>
    <dbReference type="NCBI Taxonomy" id="543639"/>
    <lineage>
        <taxon>Eukaryota</taxon>
        <taxon>Metazoa</taxon>
        <taxon>Ecdysozoa</taxon>
        <taxon>Arthropoda</taxon>
        <taxon>Chelicerata</taxon>
        <taxon>Arachnida</taxon>
        <taxon>Acari</taxon>
        <taxon>Parasitiformes</taxon>
        <taxon>Ixodida</taxon>
        <taxon>Ixodoidea</taxon>
        <taxon>Ixodidae</taxon>
        <taxon>Rhipicephalinae</taxon>
        <taxon>Dermacentor</taxon>
    </lineage>
</organism>
<protein>
    <submittedName>
        <fullName evidence="1">Uncharacterized protein</fullName>
    </submittedName>
</protein>
<comment type="caution">
    <text evidence="1">The sequence shown here is derived from an EMBL/GenBank/DDBJ whole genome shotgun (WGS) entry which is preliminary data.</text>
</comment>
<proteinExistence type="predicted"/>